<dbReference type="PANTHER" id="PTHR41247:SF1">
    <property type="entry name" value="HTH-TYPE TRANSCRIPTIONAL REPRESSOR YCNK"/>
    <property type="match status" value="1"/>
</dbReference>
<dbReference type="SUPFAM" id="SSF160387">
    <property type="entry name" value="NosL/MerB-like"/>
    <property type="match status" value="1"/>
</dbReference>
<feature type="signal peptide" evidence="1">
    <location>
        <begin position="1"/>
        <end position="30"/>
    </location>
</feature>
<evidence type="ECO:0000313" key="2">
    <source>
        <dbReference type="EMBL" id="EET09587.1"/>
    </source>
</evidence>
<dbReference type="EMBL" id="CM000832">
    <property type="protein sequence ID" value="EET09587.1"/>
    <property type="molecule type" value="Genomic_DNA"/>
</dbReference>
<name>A0A0E1WIX8_BURPE</name>
<dbReference type="Pfam" id="PF05573">
    <property type="entry name" value="NosL"/>
    <property type="match status" value="1"/>
</dbReference>
<dbReference type="Gene3D" id="3.30.70.2060">
    <property type="match status" value="1"/>
</dbReference>
<dbReference type="PROSITE" id="PS51257">
    <property type="entry name" value="PROKAR_LIPOPROTEIN"/>
    <property type="match status" value="1"/>
</dbReference>
<accession>A0A0E1WIX8</accession>
<dbReference type="Proteomes" id="UP000001812">
    <property type="component" value="Chromosome I"/>
</dbReference>
<gene>
    <name evidence="2" type="ORF">BURPS1710A_2615</name>
</gene>
<dbReference type="Gene3D" id="3.30.70.2050">
    <property type="match status" value="1"/>
</dbReference>
<dbReference type="AlphaFoldDB" id="A0A0E1WIX8"/>
<dbReference type="PANTHER" id="PTHR41247">
    <property type="entry name" value="HTH-TYPE TRANSCRIPTIONAL REPRESSOR YCNK"/>
    <property type="match status" value="1"/>
</dbReference>
<sequence>MKRRFLSAAVRTSIAALAAAALVAACGHDAQTPPPAREITDATVSVLDGMSLKDYPGPKAQIVYADGEPDFFCDTLGLFSVYLRPEHDRKVRALYVQDMGATDWQHPVGHWIDAKRAIYVIGSKKPGAMGRTFASFAREADAARFAKAEGGKLYRFGEITPEMAATDGGVVKDQTM</sequence>
<dbReference type="InterPro" id="IPR008719">
    <property type="entry name" value="N2O_reductase_NosL"/>
</dbReference>
<dbReference type="RefSeq" id="WP_004192269.1">
    <property type="nucleotide sequence ID" value="NZ_CM000832.1"/>
</dbReference>
<dbReference type="HOGENOM" id="CLU_096026_0_2_4"/>
<dbReference type="GeneID" id="92978747"/>
<feature type="chain" id="PRO_5002388660" description="Nitrous oxide reductase accessory protein NosL" evidence="1">
    <location>
        <begin position="31"/>
        <end position="176"/>
    </location>
</feature>
<evidence type="ECO:0008006" key="3">
    <source>
        <dbReference type="Google" id="ProtNLM"/>
    </source>
</evidence>
<evidence type="ECO:0000256" key="1">
    <source>
        <dbReference type="SAM" id="SignalP"/>
    </source>
</evidence>
<organism evidence="2">
    <name type="scientific">Burkholderia pseudomallei 1710a</name>
    <dbReference type="NCBI Taxonomy" id="320371"/>
    <lineage>
        <taxon>Bacteria</taxon>
        <taxon>Pseudomonadati</taxon>
        <taxon>Pseudomonadota</taxon>
        <taxon>Betaproteobacteria</taxon>
        <taxon>Burkholderiales</taxon>
        <taxon>Burkholderiaceae</taxon>
        <taxon>Burkholderia</taxon>
        <taxon>pseudomallei group</taxon>
    </lineage>
</organism>
<keyword evidence="1" id="KW-0732">Signal</keyword>
<proteinExistence type="predicted"/>
<protein>
    <recommendedName>
        <fullName evidence="3">Nitrous oxide reductase accessory protein NosL</fullName>
    </recommendedName>
</protein>
<reference evidence="2" key="1">
    <citation type="submission" date="2009-05" db="EMBL/GenBank/DDBJ databases">
        <authorList>
            <person name="Harkins D.M."/>
            <person name="DeShazer D."/>
            <person name="Woods D.E."/>
            <person name="Brinkac L.M."/>
            <person name="Brown K.A."/>
            <person name="Hung G.C."/>
            <person name="Tuanyok A."/>
            <person name="Zhang B."/>
            <person name="Nierman W.C."/>
        </authorList>
    </citation>
    <scope>NUCLEOTIDE SEQUENCE [LARGE SCALE GENOMIC DNA]</scope>
    <source>
        <strain evidence="2">1710a</strain>
    </source>
</reference>